<name>A0A6C2YKI9_9BACT</name>
<accession>A0A6C2YKI9</accession>
<proteinExistence type="predicted"/>
<dbReference type="Proteomes" id="UP000464378">
    <property type="component" value="Chromosome"/>
</dbReference>
<dbReference type="InterPro" id="IPR016181">
    <property type="entry name" value="Acyl_CoA_acyltransferase"/>
</dbReference>
<evidence type="ECO:0000259" key="3">
    <source>
        <dbReference type="PROSITE" id="PS51186"/>
    </source>
</evidence>
<dbReference type="InterPro" id="IPR000182">
    <property type="entry name" value="GNAT_dom"/>
</dbReference>
<dbReference type="AlphaFoldDB" id="A0A6C2YKI9"/>
<protein>
    <recommendedName>
        <fullName evidence="3">N-acetyltransferase domain-containing protein</fullName>
    </recommendedName>
</protein>
<dbReference type="GO" id="GO:0016747">
    <property type="term" value="F:acyltransferase activity, transferring groups other than amino-acyl groups"/>
    <property type="evidence" value="ECO:0007669"/>
    <property type="project" value="InterPro"/>
</dbReference>
<evidence type="ECO:0000313" key="4">
    <source>
        <dbReference type="EMBL" id="VIP01897.1"/>
    </source>
</evidence>
<dbReference type="InParanoid" id="A0A6C2YKI9"/>
<dbReference type="InterPro" id="IPR050832">
    <property type="entry name" value="Bact_Acetyltransf"/>
</dbReference>
<evidence type="ECO:0000256" key="1">
    <source>
        <dbReference type="ARBA" id="ARBA00022679"/>
    </source>
</evidence>
<organism evidence="4">
    <name type="scientific">Tuwongella immobilis</name>
    <dbReference type="NCBI Taxonomy" id="692036"/>
    <lineage>
        <taxon>Bacteria</taxon>
        <taxon>Pseudomonadati</taxon>
        <taxon>Planctomycetota</taxon>
        <taxon>Planctomycetia</taxon>
        <taxon>Gemmatales</taxon>
        <taxon>Gemmataceae</taxon>
        <taxon>Tuwongella</taxon>
    </lineage>
</organism>
<keyword evidence="2" id="KW-0012">Acyltransferase</keyword>
<gene>
    <name evidence="4" type="ORF">GMBLW1_20630</name>
</gene>
<dbReference type="KEGG" id="tim:GMBLW1_20630"/>
<dbReference type="CDD" id="cd04301">
    <property type="entry name" value="NAT_SF"/>
    <property type="match status" value="1"/>
</dbReference>
<dbReference type="EMBL" id="LR593887">
    <property type="protein sequence ID" value="VTR99779.1"/>
    <property type="molecule type" value="Genomic_DNA"/>
</dbReference>
<dbReference type="PROSITE" id="PS51186">
    <property type="entry name" value="GNAT"/>
    <property type="match status" value="1"/>
</dbReference>
<feature type="domain" description="N-acetyltransferase" evidence="3">
    <location>
        <begin position="1"/>
        <end position="156"/>
    </location>
</feature>
<dbReference type="SUPFAM" id="SSF55729">
    <property type="entry name" value="Acyl-CoA N-acyltransferases (Nat)"/>
    <property type="match status" value="1"/>
</dbReference>
<reference evidence="4" key="1">
    <citation type="submission" date="2019-04" db="EMBL/GenBank/DDBJ databases">
        <authorList>
            <consortium name="Science for Life Laboratories"/>
        </authorList>
    </citation>
    <scope>NUCLEOTIDE SEQUENCE</scope>
    <source>
        <strain evidence="4">MBLW1</strain>
    </source>
</reference>
<keyword evidence="1 4" id="KW-0808">Transferase</keyword>
<evidence type="ECO:0000313" key="5">
    <source>
        <dbReference type="Proteomes" id="UP000464378"/>
    </source>
</evidence>
<dbReference type="Gene3D" id="3.40.630.30">
    <property type="match status" value="1"/>
</dbReference>
<evidence type="ECO:0000256" key="2">
    <source>
        <dbReference type="ARBA" id="ARBA00023315"/>
    </source>
</evidence>
<sequence>MIRPTLPEDTPRLVALTEATRMFRPLELETLREVLDDYHAVNHESRHRCVTLELDDQPIGFCYWAPAAMTDRGWYLYWIVVDPDYQGRGFGRKLLREAEDAIVVEGGRMLLVETSGTEAYAATREFYRRCGYAEAARVPDYYANGDDQIIFSLRFPAPLMEQPYG</sequence>
<dbReference type="RefSeq" id="WP_162657136.1">
    <property type="nucleotide sequence ID" value="NZ_LR593887.1"/>
</dbReference>
<keyword evidence="5" id="KW-1185">Reference proteome</keyword>
<dbReference type="Pfam" id="PF13508">
    <property type="entry name" value="Acetyltransf_7"/>
    <property type="match status" value="1"/>
</dbReference>
<dbReference type="PANTHER" id="PTHR43877">
    <property type="entry name" value="AMINOALKYLPHOSPHONATE N-ACETYLTRANSFERASE-RELATED-RELATED"/>
    <property type="match status" value="1"/>
</dbReference>
<dbReference type="EMBL" id="LR586016">
    <property type="protein sequence ID" value="VIP01897.1"/>
    <property type="molecule type" value="Genomic_DNA"/>
</dbReference>